<gene>
    <name evidence="2" type="ORF">HMN09_00181700</name>
</gene>
<sequence length="273" mass="30107">MNVDASITADTRRVKPTVKQKVHGTERPLSLKPPPPPLPRPTAMHRALRAARTFATYTTLAGAVGVGSFLAYHRKAEFVDFPLGADQLFRSAAYIKFNPLRNDGVHDYCVRRVPLGEIKPEYLQDAAAGKGTLVDRFAGGVWGEYGFAIQRNLEAKKRSPENDSDLWEPAELKTASYQVGTRVTNHFEVLERTPTSIAFRAGDTPLNPGIRASDGIVELSAEVKPEEGYAEFGFKCVFYRGDGPGEAFPAPVAFLHRMYTKLLVEAALRNVCK</sequence>
<dbReference type="AlphaFoldDB" id="A0A8H6TSI3"/>
<proteinExistence type="predicted"/>
<reference evidence="2" key="1">
    <citation type="submission" date="2020-05" db="EMBL/GenBank/DDBJ databases">
        <title>Mycena genomes resolve the evolution of fungal bioluminescence.</title>
        <authorList>
            <person name="Tsai I.J."/>
        </authorList>
    </citation>
    <scope>NUCLEOTIDE SEQUENCE</scope>
    <source>
        <strain evidence="2">110903Hualien_Pintung</strain>
    </source>
</reference>
<accession>A0A8H6TSI3</accession>
<feature type="region of interest" description="Disordered" evidence="1">
    <location>
        <begin position="1"/>
        <end position="39"/>
    </location>
</feature>
<dbReference type="EMBL" id="JACAZE010000002">
    <property type="protein sequence ID" value="KAF7320950.1"/>
    <property type="molecule type" value="Genomic_DNA"/>
</dbReference>
<organism evidence="2 3">
    <name type="scientific">Mycena chlorophos</name>
    <name type="common">Agaric fungus</name>
    <name type="synonym">Agaricus chlorophos</name>
    <dbReference type="NCBI Taxonomy" id="658473"/>
    <lineage>
        <taxon>Eukaryota</taxon>
        <taxon>Fungi</taxon>
        <taxon>Dikarya</taxon>
        <taxon>Basidiomycota</taxon>
        <taxon>Agaricomycotina</taxon>
        <taxon>Agaricomycetes</taxon>
        <taxon>Agaricomycetidae</taxon>
        <taxon>Agaricales</taxon>
        <taxon>Marasmiineae</taxon>
        <taxon>Mycenaceae</taxon>
        <taxon>Mycena</taxon>
    </lineage>
</organism>
<protein>
    <submittedName>
        <fullName evidence="2">Uncharacterized protein</fullName>
    </submittedName>
</protein>
<dbReference type="Proteomes" id="UP000613580">
    <property type="component" value="Unassembled WGS sequence"/>
</dbReference>
<name>A0A8H6TSI3_MYCCL</name>
<evidence type="ECO:0000256" key="1">
    <source>
        <dbReference type="SAM" id="MobiDB-lite"/>
    </source>
</evidence>
<evidence type="ECO:0000313" key="3">
    <source>
        <dbReference type="Proteomes" id="UP000613580"/>
    </source>
</evidence>
<evidence type="ECO:0000313" key="2">
    <source>
        <dbReference type="EMBL" id="KAF7320950.1"/>
    </source>
</evidence>
<dbReference type="OrthoDB" id="4436466at2759"/>
<keyword evidence="3" id="KW-1185">Reference proteome</keyword>
<comment type="caution">
    <text evidence="2">The sequence shown here is derived from an EMBL/GenBank/DDBJ whole genome shotgun (WGS) entry which is preliminary data.</text>
</comment>